<feature type="compositionally biased region" description="Polar residues" evidence="1">
    <location>
        <begin position="215"/>
        <end position="225"/>
    </location>
</feature>
<accession>A0A914YTG0</accession>
<feature type="region of interest" description="Disordered" evidence="1">
    <location>
        <begin position="187"/>
        <end position="277"/>
    </location>
</feature>
<name>A0A914YTG0_9BILA</name>
<dbReference type="WBParaSite" id="PSU_v2.g3445.t1">
    <property type="protein sequence ID" value="PSU_v2.g3445.t1"/>
    <property type="gene ID" value="PSU_v2.g3445"/>
</dbReference>
<evidence type="ECO:0000256" key="1">
    <source>
        <dbReference type="SAM" id="MobiDB-lite"/>
    </source>
</evidence>
<proteinExistence type="predicted"/>
<reference evidence="3" key="1">
    <citation type="submission" date="2022-11" db="UniProtKB">
        <authorList>
            <consortium name="WormBaseParasite"/>
        </authorList>
    </citation>
    <scope>IDENTIFICATION</scope>
</reference>
<evidence type="ECO:0000313" key="3">
    <source>
        <dbReference type="WBParaSite" id="PSU_v2.g3445.t1"/>
    </source>
</evidence>
<feature type="compositionally biased region" description="Polar residues" evidence="1">
    <location>
        <begin position="248"/>
        <end position="264"/>
    </location>
</feature>
<sequence length="350" mass="37688">MSDVNNHLLNSHVDGKAVIKEEIATQTESFNEECQKCKKLEQELIEKQSMDALFKNVKAPKKEKSPVSDDDAAPTLQKEVTYPGIEGLNKVTPIVQLQGPPSPTLEAMERSSRLPTMPSISQKVMEQQQIPPNIPISATSIASAFSGFPTGIPSAATAGAIPPSLFFSAQFNPNFATNPIFQQAAAAAASVASQQQPKPPPPQMQFPPQGFPPNNGLSPIPSSSKVLPPQQQQQQDLNRQHKIHELQSIKTEVSPSIPTSSSTALPGRSITAGTSGNPMDLLNLRPMSQRPPLGPPPLSAIPTAPNPLSQGAQFNFLQQQLMFRHMFPGGDLSQFNYLTSQAPGLFPPNK</sequence>
<feature type="compositionally biased region" description="Low complexity" evidence="1">
    <location>
        <begin position="187"/>
        <end position="196"/>
    </location>
</feature>
<evidence type="ECO:0000313" key="2">
    <source>
        <dbReference type="Proteomes" id="UP000887577"/>
    </source>
</evidence>
<protein>
    <submittedName>
        <fullName evidence="3">Uncharacterized protein</fullName>
    </submittedName>
</protein>
<organism evidence="2 3">
    <name type="scientific">Panagrolaimus superbus</name>
    <dbReference type="NCBI Taxonomy" id="310955"/>
    <lineage>
        <taxon>Eukaryota</taxon>
        <taxon>Metazoa</taxon>
        <taxon>Ecdysozoa</taxon>
        <taxon>Nematoda</taxon>
        <taxon>Chromadorea</taxon>
        <taxon>Rhabditida</taxon>
        <taxon>Tylenchina</taxon>
        <taxon>Panagrolaimomorpha</taxon>
        <taxon>Panagrolaimoidea</taxon>
        <taxon>Panagrolaimidae</taxon>
        <taxon>Panagrolaimus</taxon>
    </lineage>
</organism>
<keyword evidence="2" id="KW-1185">Reference proteome</keyword>
<feature type="compositionally biased region" description="Pro residues" evidence="1">
    <location>
        <begin position="197"/>
        <end position="211"/>
    </location>
</feature>
<dbReference type="AlphaFoldDB" id="A0A914YTG0"/>
<dbReference type="Proteomes" id="UP000887577">
    <property type="component" value="Unplaced"/>
</dbReference>